<dbReference type="Pfam" id="PF00440">
    <property type="entry name" value="TetR_N"/>
    <property type="match status" value="1"/>
</dbReference>
<dbReference type="PANTHER" id="PTHR30328">
    <property type="entry name" value="TRANSCRIPTIONAL REPRESSOR"/>
    <property type="match status" value="1"/>
</dbReference>
<dbReference type="InterPro" id="IPR036271">
    <property type="entry name" value="Tet_transcr_reg_TetR-rel_C_sf"/>
</dbReference>
<evidence type="ECO:0000313" key="4">
    <source>
        <dbReference type="EMBL" id="KEZ87646.1"/>
    </source>
</evidence>
<evidence type="ECO:0000259" key="3">
    <source>
        <dbReference type="PROSITE" id="PS50977"/>
    </source>
</evidence>
<accession>A0A084JFB2</accession>
<dbReference type="Gene3D" id="1.10.10.60">
    <property type="entry name" value="Homeodomain-like"/>
    <property type="match status" value="1"/>
</dbReference>
<keyword evidence="5" id="KW-1185">Reference proteome</keyword>
<dbReference type="SUPFAM" id="SSF46689">
    <property type="entry name" value="Homeodomain-like"/>
    <property type="match status" value="1"/>
</dbReference>
<sequence>MKKEEKTERTKQKILTAAMEEFGANGYAGASLNNICSAGIPKGLLYHNFKNKDAIYLACVGQCFSTLTEYLKASDIGNDFQKYMDARLRFFQEHEQETRLFFETIFQPPEALRAQIADLRQEFDQLNSGLYQKILDSFKLRQGVTHEEAMTYFAMMQDMFNGYFSSPACRDMSFSDRMNSHETNLTKLLDFMLYGIVERGDEK</sequence>
<dbReference type="PROSITE" id="PS50977">
    <property type="entry name" value="HTH_TETR_2"/>
    <property type="match status" value="1"/>
</dbReference>
<dbReference type="GO" id="GO:0003677">
    <property type="term" value="F:DNA binding"/>
    <property type="evidence" value="ECO:0007669"/>
    <property type="project" value="UniProtKB-UniRule"/>
</dbReference>
<gene>
    <name evidence="4" type="ORF">IO98_20790</name>
</gene>
<evidence type="ECO:0000256" key="1">
    <source>
        <dbReference type="ARBA" id="ARBA00023125"/>
    </source>
</evidence>
<dbReference type="PANTHER" id="PTHR30328:SF54">
    <property type="entry name" value="HTH-TYPE TRANSCRIPTIONAL REPRESSOR SCO4008"/>
    <property type="match status" value="1"/>
</dbReference>
<dbReference type="STRING" id="29354.IO98_20790"/>
<dbReference type="RefSeq" id="WP_038284168.1">
    <property type="nucleotide sequence ID" value="NZ_JPME01000031.1"/>
</dbReference>
<dbReference type="Proteomes" id="UP000028525">
    <property type="component" value="Unassembled WGS sequence"/>
</dbReference>
<dbReference type="OrthoDB" id="9780939at2"/>
<comment type="caution">
    <text evidence="4">The sequence shown here is derived from an EMBL/GenBank/DDBJ whole genome shotgun (WGS) entry which is preliminary data.</text>
</comment>
<keyword evidence="1 2" id="KW-0238">DNA-binding</keyword>
<organism evidence="4 5">
    <name type="scientific">Lacrimispora celerecrescens</name>
    <dbReference type="NCBI Taxonomy" id="29354"/>
    <lineage>
        <taxon>Bacteria</taxon>
        <taxon>Bacillati</taxon>
        <taxon>Bacillota</taxon>
        <taxon>Clostridia</taxon>
        <taxon>Lachnospirales</taxon>
        <taxon>Lachnospiraceae</taxon>
        <taxon>Lacrimispora</taxon>
    </lineage>
</organism>
<feature type="DNA-binding region" description="H-T-H motif" evidence="2">
    <location>
        <begin position="30"/>
        <end position="49"/>
    </location>
</feature>
<dbReference type="InterPro" id="IPR009057">
    <property type="entry name" value="Homeodomain-like_sf"/>
</dbReference>
<dbReference type="PRINTS" id="PR00455">
    <property type="entry name" value="HTHTETR"/>
</dbReference>
<evidence type="ECO:0000256" key="2">
    <source>
        <dbReference type="PROSITE-ProRule" id="PRU00335"/>
    </source>
</evidence>
<dbReference type="GO" id="GO:0006355">
    <property type="term" value="P:regulation of DNA-templated transcription"/>
    <property type="evidence" value="ECO:0007669"/>
    <property type="project" value="UniProtKB-ARBA"/>
</dbReference>
<dbReference type="AlphaFoldDB" id="A0A084JFB2"/>
<dbReference type="EMBL" id="JPME01000031">
    <property type="protein sequence ID" value="KEZ87646.1"/>
    <property type="molecule type" value="Genomic_DNA"/>
</dbReference>
<evidence type="ECO:0000313" key="5">
    <source>
        <dbReference type="Proteomes" id="UP000028525"/>
    </source>
</evidence>
<reference evidence="4 5" key="1">
    <citation type="submission" date="2014-07" db="EMBL/GenBank/DDBJ databases">
        <title>Draft genome of Clostridium celerecrescens 152B isolated from sediments associated with methane hydrate from Krishna Godavari basin.</title>
        <authorList>
            <person name="Honkalas V.S."/>
            <person name="Dabir A.P."/>
            <person name="Arora P."/>
            <person name="Dhakephalkar P.K."/>
        </authorList>
    </citation>
    <scope>NUCLEOTIDE SEQUENCE [LARGE SCALE GENOMIC DNA]</scope>
    <source>
        <strain evidence="4 5">152B</strain>
    </source>
</reference>
<dbReference type="Gene3D" id="1.10.357.10">
    <property type="entry name" value="Tetracycline Repressor, domain 2"/>
    <property type="match status" value="1"/>
</dbReference>
<name>A0A084JFB2_9FIRM</name>
<dbReference type="InterPro" id="IPR050109">
    <property type="entry name" value="HTH-type_TetR-like_transc_reg"/>
</dbReference>
<dbReference type="InterPro" id="IPR001647">
    <property type="entry name" value="HTH_TetR"/>
</dbReference>
<proteinExistence type="predicted"/>
<protein>
    <submittedName>
        <fullName evidence="4">TetR family transcriptional regulator</fullName>
    </submittedName>
</protein>
<dbReference type="SUPFAM" id="SSF48498">
    <property type="entry name" value="Tetracyclin repressor-like, C-terminal domain"/>
    <property type="match status" value="1"/>
</dbReference>
<feature type="domain" description="HTH tetR-type" evidence="3">
    <location>
        <begin position="8"/>
        <end position="67"/>
    </location>
</feature>